<accession>A0A8D8F9Y9</accession>
<organism evidence="2">
    <name type="scientific">Culex pipiens</name>
    <name type="common">House mosquito</name>
    <dbReference type="NCBI Taxonomy" id="7175"/>
    <lineage>
        <taxon>Eukaryota</taxon>
        <taxon>Metazoa</taxon>
        <taxon>Ecdysozoa</taxon>
        <taxon>Arthropoda</taxon>
        <taxon>Hexapoda</taxon>
        <taxon>Insecta</taxon>
        <taxon>Pterygota</taxon>
        <taxon>Neoptera</taxon>
        <taxon>Endopterygota</taxon>
        <taxon>Diptera</taxon>
        <taxon>Nematocera</taxon>
        <taxon>Culicoidea</taxon>
        <taxon>Culicidae</taxon>
        <taxon>Culicinae</taxon>
        <taxon>Culicini</taxon>
        <taxon>Culex</taxon>
        <taxon>Culex</taxon>
    </lineage>
</organism>
<sequence length="115" mass="12977">MDVAAVSAESPAPNSTEGGNQMRTLILLSLRVVGQVKQVSNNCPRPCPSTTISIHRPCPCPNSHPVQLPHTSWASSKPTKLERTSTRRHRFQKCHTQYKRNLYRRCNLHRFLSAC</sequence>
<evidence type="ECO:0000256" key="1">
    <source>
        <dbReference type="SAM" id="MobiDB-lite"/>
    </source>
</evidence>
<dbReference type="EMBL" id="HBUE01046355">
    <property type="protein sequence ID" value="CAG6462808.1"/>
    <property type="molecule type" value="Transcribed_RNA"/>
</dbReference>
<dbReference type="AlphaFoldDB" id="A0A8D8F9Y9"/>
<reference evidence="2" key="1">
    <citation type="submission" date="2021-05" db="EMBL/GenBank/DDBJ databases">
        <authorList>
            <person name="Alioto T."/>
            <person name="Alioto T."/>
            <person name="Gomez Garrido J."/>
        </authorList>
    </citation>
    <scope>NUCLEOTIDE SEQUENCE</scope>
</reference>
<proteinExistence type="predicted"/>
<evidence type="ECO:0000313" key="2">
    <source>
        <dbReference type="EMBL" id="CAG6462808.1"/>
    </source>
</evidence>
<protein>
    <submittedName>
        <fullName evidence="2">(northern house mosquito) hypothetical protein</fullName>
    </submittedName>
</protein>
<name>A0A8D8F9Y9_CULPI</name>
<feature type="region of interest" description="Disordered" evidence="1">
    <location>
        <begin position="1"/>
        <end position="20"/>
    </location>
</feature>